<dbReference type="SUPFAM" id="SSF53098">
    <property type="entry name" value="Ribonuclease H-like"/>
    <property type="match status" value="1"/>
</dbReference>
<dbReference type="GO" id="GO:0003677">
    <property type="term" value="F:DNA binding"/>
    <property type="evidence" value="ECO:0007669"/>
    <property type="project" value="InterPro"/>
</dbReference>
<accession>A0A937FZR4</accession>
<evidence type="ECO:0000313" key="3">
    <source>
        <dbReference type="Proteomes" id="UP000614216"/>
    </source>
</evidence>
<dbReference type="InterPro" id="IPR002559">
    <property type="entry name" value="Transposase_11"/>
</dbReference>
<keyword evidence="3" id="KW-1185">Reference proteome</keyword>
<dbReference type="Pfam" id="PF01609">
    <property type="entry name" value="DDE_Tnp_1"/>
    <property type="match status" value="1"/>
</dbReference>
<dbReference type="InterPro" id="IPR012337">
    <property type="entry name" value="RNaseH-like_sf"/>
</dbReference>
<dbReference type="Proteomes" id="UP000614216">
    <property type="component" value="Unassembled WGS sequence"/>
</dbReference>
<dbReference type="EMBL" id="JAEUGD010000042">
    <property type="protein sequence ID" value="MBL6447345.1"/>
    <property type="molecule type" value="Genomic_DNA"/>
</dbReference>
<organism evidence="2 3">
    <name type="scientific">Fulvivirga marina</name>
    <dbReference type="NCBI Taxonomy" id="2494733"/>
    <lineage>
        <taxon>Bacteria</taxon>
        <taxon>Pseudomonadati</taxon>
        <taxon>Bacteroidota</taxon>
        <taxon>Cytophagia</taxon>
        <taxon>Cytophagales</taxon>
        <taxon>Fulvivirgaceae</taxon>
        <taxon>Fulvivirga</taxon>
    </lineage>
</organism>
<proteinExistence type="predicted"/>
<dbReference type="RefSeq" id="WP_202856857.1">
    <property type="nucleotide sequence ID" value="NZ_JAEUGD010000042.1"/>
</dbReference>
<gene>
    <name evidence="2" type="ORF">JMN32_13585</name>
</gene>
<evidence type="ECO:0000313" key="2">
    <source>
        <dbReference type="EMBL" id="MBL6447345.1"/>
    </source>
</evidence>
<evidence type="ECO:0000259" key="1">
    <source>
        <dbReference type="Pfam" id="PF01609"/>
    </source>
</evidence>
<dbReference type="GO" id="GO:0006313">
    <property type="term" value="P:DNA transposition"/>
    <property type="evidence" value="ECO:0007669"/>
    <property type="project" value="InterPro"/>
</dbReference>
<name>A0A937FZR4_9BACT</name>
<protein>
    <submittedName>
        <fullName evidence="2">Transposase</fullName>
    </submittedName>
</protein>
<reference evidence="2" key="1">
    <citation type="submission" date="2021-01" db="EMBL/GenBank/DDBJ databases">
        <title>Fulvivirga kasyanovii gen. nov., sp nov., a novel member of the phylum Bacteroidetes isolated from seawater in a mussel farm.</title>
        <authorList>
            <person name="Zhao L.-H."/>
            <person name="Wang Z.-J."/>
        </authorList>
    </citation>
    <scope>NUCLEOTIDE SEQUENCE</scope>
    <source>
        <strain evidence="2">29W222</strain>
    </source>
</reference>
<dbReference type="AlphaFoldDB" id="A0A937FZR4"/>
<comment type="caution">
    <text evidence="2">The sequence shown here is derived from an EMBL/GenBank/DDBJ whole genome shotgun (WGS) entry which is preliminary data.</text>
</comment>
<dbReference type="GO" id="GO:0004803">
    <property type="term" value="F:transposase activity"/>
    <property type="evidence" value="ECO:0007669"/>
    <property type="project" value="InterPro"/>
</dbReference>
<sequence>MNSSKDDIDWTMVRSSNREWGKLKTYGLGRKLEGLRLLSISLSSGEKEILITNLTDRKNYSIDDIKELYNLRWGVEEGYKSFKKVLHIEHFSGRTVQAINQDFHARVFMLNMASIIRKQGLYFSKSSPINKKRHRYTVSKTQAIAKTKDFLLDIFYSKRLRKIIQQMLKILNRRLEMIRPGRSFPRPKTSSRRRSKIINLKGI</sequence>
<feature type="domain" description="Transposase IS4-like" evidence="1">
    <location>
        <begin position="45"/>
        <end position="112"/>
    </location>
</feature>